<accession>A0A6L3T4H0</accession>
<dbReference type="EMBL" id="VZZK01000007">
    <property type="protein sequence ID" value="KAB1079950.1"/>
    <property type="molecule type" value="Genomic_DNA"/>
</dbReference>
<protein>
    <submittedName>
        <fullName evidence="6">Cytochrome C</fullName>
    </submittedName>
</protein>
<reference evidence="6 7" key="1">
    <citation type="submission" date="2019-09" db="EMBL/GenBank/DDBJ databases">
        <title>YIM 48816 draft genome.</title>
        <authorList>
            <person name="Jiang L."/>
        </authorList>
    </citation>
    <scope>NUCLEOTIDE SEQUENCE [LARGE SCALE GENOMIC DNA]</scope>
    <source>
        <strain evidence="6 7">YIM 48816</strain>
    </source>
</reference>
<keyword evidence="2 4" id="KW-0479">Metal-binding</keyword>
<evidence type="ECO:0000259" key="5">
    <source>
        <dbReference type="PROSITE" id="PS51007"/>
    </source>
</evidence>
<evidence type="ECO:0000313" key="6">
    <source>
        <dbReference type="EMBL" id="KAB1079950.1"/>
    </source>
</evidence>
<evidence type="ECO:0000256" key="4">
    <source>
        <dbReference type="PROSITE-ProRule" id="PRU00433"/>
    </source>
</evidence>
<dbReference type="OrthoDB" id="9808603at2"/>
<keyword evidence="1 4" id="KW-0349">Heme</keyword>
<comment type="caution">
    <text evidence="6">The sequence shown here is derived from an EMBL/GenBank/DDBJ whole genome shotgun (WGS) entry which is preliminary data.</text>
</comment>
<dbReference type="Proteomes" id="UP000474159">
    <property type="component" value="Unassembled WGS sequence"/>
</dbReference>
<evidence type="ECO:0000256" key="1">
    <source>
        <dbReference type="ARBA" id="ARBA00022617"/>
    </source>
</evidence>
<keyword evidence="7" id="KW-1185">Reference proteome</keyword>
<dbReference type="SUPFAM" id="SSF46626">
    <property type="entry name" value="Cytochrome c"/>
    <property type="match status" value="1"/>
</dbReference>
<evidence type="ECO:0000313" key="7">
    <source>
        <dbReference type="Proteomes" id="UP000474159"/>
    </source>
</evidence>
<organism evidence="6 7">
    <name type="scientific">Methylobacterium soli</name>
    <dbReference type="NCBI Taxonomy" id="553447"/>
    <lineage>
        <taxon>Bacteria</taxon>
        <taxon>Pseudomonadati</taxon>
        <taxon>Pseudomonadota</taxon>
        <taxon>Alphaproteobacteria</taxon>
        <taxon>Hyphomicrobiales</taxon>
        <taxon>Methylobacteriaceae</taxon>
        <taxon>Methylobacterium</taxon>
    </lineage>
</organism>
<feature type="domain" description="Cytochrome c" evidence="5">
    <location>
        <begin position="9"/>
        <end position="84"/>
    </location>
</feature>
<dbReference type="AlphaFoldDB" id="A0A6L3T4H0"/>
<proteinExistence type="predicted"/>
<evidence type="ECO:0000256" key="2">
    <source>
        <dbReference type="ARBA" id="ARBA00022723"/>
    </source>
</evidence>
<dbReference type="InterPro" id="IPR009056">
    <property type="entry name" value="Cyt_c-like_dom"/>
</dbReference>
<evidence type="ECO:0000256" key="3">
    <source>
        <dbReference type="ARBA" id="ARBA00023004"/>
    </source>
</evidence>
<dbReference type="GO" id="GO:0009055">
    <property type="term" value="F:electron transfer activity"/>
    <property type="evidence" value="ECO:0007669"/>
    <property type="project" value="InterPro"/>
</dbReference>
<dbReference type="PROSITE" id="PS51007">
    <property type="entry name" value="CYTC"/>
    <property type="match status" value="1"/>
</dbReference>
<dbReference type="InterPro" id="IPR036909">
    <property type="entry name" value="Cyt_c-like_dom_sf"/>
</dbReference>
<dbReference type="GO" id="GO:0046872">
    <property type="term" value="F:metal ion binding"/>
    <property type="evidence" value="ECO:0007669"/>
    <property type="project" value="UniProtKB-KW"/>
</dbReference>
<sequence length="87" mass="8647">MGPLLPCPAGAVEGRPPPGAAACTGCHAAGAAMGPLAGRPEAEIVAALADYRSGARPASVMNRIAKGFTEGESRAIAAYFAQIGPER</sequence>
<gene>
    <name evidence="6" type="ORF">F6X53_08800</name>
</gene>
<keyword evidence="3 4" id="KW-0408">Iron</keyword>
<dbReference type="Gene3D" id="1.10.760.10">
    <property type="entry name" value="Cytochrome c-like domain"/>
    <property type="match status" value="1"/>
</dbReference>
<name>A0A6L3T4H0_9HYPH</name>
<dbReference type="GO" id="GO:0020037">
    <property type="term" value="F:heme binding"/>
    <property type="evidence" value="ECO:0007669"/>
    <property type="project" value="InterPro"/>
</dbReference>